<dbReference type="GO" id="GO:0140359">
    <property type="term" value="F:ABC-type transporter activity"/>
    <property type="evidence" value="ECO:0007669"/>
    <property type="project" value="InterPro"/>
</dbReference>
<dbReference type="InterPro" id="IPR039421">
    <property type="entry name" value="Type_1_exporter"/>
</dbReference>
<dbReference type="InterPro" id="IPR036640">
    <property type="entry name" value="ABC1_TM_sf"/>
</dbReference>
<evidence type="ECO:0000256" key="4">
    <source>
        <dbReference type="ARBA" id="ARBA00022692"/>
    </source>
</evidence>
<evidence type="ECO:0000256" key="2">
    <source>
        <dbReference type="ARBA" id="ARBA00022448"/>
    </source>
</evidence>
<evidence type="ECO:0000256" key="9">
    <source>
        <dbReference type="SAM" id="Phobius"/>
    </source>
</evidence>
<organism evidence="12 13">
    <name type="scientific">Derxia gummosa DSM 723</name>
    <dbReference type="NCBI Taxonomy" id="1121388"/>
    <lineage>
        <taxon>Bacteria</taxon>
        <taxon>Pseudomonadati</taxon>
        <taxon>Pseudomonadota</taxon>
        <taxon>Betaproteobacteria</taxon>
        <taxon>Burkholderiales</taxon>
        <taxon>Alcaligenaceae</taxon>
        <taxon>Derxia</taxon>
    </lineage>
</organism>
<feature type="domain" description="ABC transmembrane type-1" evidence="11">
    <location>
        <begin position="36"/>
        <end position="316"/>
    </location>
</feature>
<keyword evidence="6 13" id="KW-0067">ATP-binding</keyword>
<evidence type="ECO:0000313" key="13">
    <source>
        <dbReference type="RefSeq" id="WP_139826436.1"/>
    </source>
</evidence>
<dbReference type="Pfam" id="PF00005">
    <property type="entry name" value="ABC_tran"/>
    <property type="match status" value="1"/>
</dbReference>
<sequence length="600" mass="65213">MSGDDRQARVLTGPIPDRPLAFLARYVKARRWLFGALFAAITLAAACAVAVQVGMKLLVDAMASGDRAAVWHPFGFFLALIALESVLWRIGGWLGARAVVASGVDIRVDLFDHLTGHAMRYFREHLVGSVGARVTAAAAATGAILGTLTWNVLPPVVDFVGAVLVLFTVDWRMALALTACVGFVAAVIGGFGMRGRTVHHRYAELASKVGGELVDVVSNVWAVKAFAARRRERDRLAREFGVEAAAQRRSWMYLEKARLLHDLCLWLMAGGMLAWAILLWQRRAITPGDVVLVSALTFRILHGSRDLALALVGMAQQFGAIADTLRVLAAPHALPDQQGARAFRPHGGRIVFEDVGFAYPDGRRVLEHFNLVIEPGQRVGLVGPSGSGKSTLVSLIQRLDDPQQGRILIDGQCLAEVAQDSLREQIAVVPQEVVLFRRSVRDNIRYGRPDASDDEVEAAARHACCHEFIRQLPQGYDTLVGERGATLSGGQRQRIGIARAFLRCAPVLLMDEATSALDSHTEHEVQRALVNLMQDCTVVAVAHRLSTLDRFDRILVLEAGRLVEDGTPAELRARGGAFGRLWRSQQAAASDGAPSASARR</sequence>
<keyword evidence="12" id="KW-1185">Reference proteome</keyword>
<dbReference type="RefSeq" id="WP_139826436.1">
    <property type="nucleotide sequence ID" value="NZ_AXWS01000003.1"/>
</dbReference>
<dbReference type="InterPro" id="IPR027417">
    <property type="entry name" value="P-loop_NTPase"/>
</dbReference>
<dbReference type="PANTHER" id="PTHR24221:SF632">
    <property type="entry name" value="ATP-DEPENDENT LIPID A-CORE FLIPPASE"/>
    <property type="match status" value="1"/>
</dbReference>
<dbReference type="PANTHER" id="PTHR24221">
    <property type="entry name" value="ATP-BINDING CASSETTE SUB-FAMILY B"/>
    <property type="match status" value="1"/>
</dbReference>
<dbReference type="SMART" id="SM00382">
    <property type="entry name" value="AAA"/>
    <property type="match status" value="1"/>
</dbReference>
<evidence type="ECO:0000256" key="5">
    <source>
        <dbReference type="ARBA" id="ARBA00022741"/>
    </source>
</evidence>
<evidence type="ECO:0000256" key="1">
    <source>
        <dbReference type="ARBA" id="ARBA00004651"/>
    </source>
</evidence>
<dbReference type="PROSITE" id="PS00211">
    <property type="entry name" value="ABC_TRANSPORTER_1"/>
    <property type="match status" value="1"/>
</dbReference>
<evidence type="ECO:0000256" key="3">
    <source>
        <dbReference type="ARBA" id="ARBA00022475"/>
    </source>
</evidence>
<feature type="transmembrane region" description="Helical" evidence="9">
    <location>
        <begin position="173"/>
        <end position="193"/>
    </location>
</feature>
<evidence type="ECO:0000256" key="8">
    <source>
        <dbReference type="ARBA" id="ARBA00023136"/>
    </source>
</evidence>
<dbReference type="PROSITE" id="PS50929">
    <property type="entry name" value="ABC_TM1F"/>
    <property type="match status" value="1"/>
</dbReference>
<feature type="transmembrane region" description="Helical" evidence="9">
    <location>
        <begin position="130"/>
        <end position="153"/>
    </location>
</feature>
<keyword evidence="7 9" id="KW-1133">Transmembrane helix</keyword>
<name>A0A9U5CZF2_9BURK</name>
<accession>A0A9U5CZF2</accession>
<dbReference type="GO" id="GO:0016887">
    <property type="term" value="F:ATP hydrolysis activity"/>
    <property type="evidence" value="ECO:0007669"/>
    <property type="project" value="InterPro"/>
</dbReference>
<keyword evidence="5" id="KW-0547">Nucleotide-binding</keyword>
<dbReference type="AlphaFoldDB" id="A0A9U5CZF2"/>
<reference evidence="13" key="2">
    <citation type="journal article" date="2009" name="Nat. Rev. Mol. Cell Biol.">
        <title>ABC transporters: the power to change.</title>
        <authorList>
            <person name="Rees D.C."/>
            <person name="Johnson E."/>
            <person name="Lewinson O."/>
        </authorList>
    </citation>
    <scope>NUCLEOTIDE SEQUENCE</scope>
</reference>
<dbReference type="Proteomes" id="UP000675920">
    <property type="component" value="Unplaced"/>
</dbReference>
<keyword evidence="2" id="KW-0813">Transport</keyword>
<feature type="transmembrane region" description="Helical" evidence="9">
    <location>
        <begin position="71"/>
        <end position="88"/>
    </location>
</feature>
<dbReference type="FunFam" id="3.40.50.300:FF:000287">
    <property type="entry name" value="Multidrug ABC transporter ATP-binding protein"/>
    <property type="match status" value="1"/>
</dbReference>
<feature type="transmembrane region" description="Helical" evidence="9">
    <location>
        <begin position="259"/>
        <end position="280"/>
    </location>
</feature>
<reference evidence="13" key="5">
    <citation type="journal article" date="2015" name="F1000Prime Rep">
        <title>Structure and mechanism of ABC transporters.</title>
        <authorList>
            <person name="Wilkens S."/>
        </authorList>
    </citation>
    <scope>NUCLEOTIDE SEQUENCE</scope>
</reference>
<reference evidence="13" key="6">
    <citation type="submission" date="2025-08" db="UniProtKB">
        <authorList>
            <consortium name="RefSeq"/>
        </authorList>
    </citation>
    <scope>IDENTIFICATION</scope>
</reference>
<feature type="transmembrane region" description="Helical" evidence="9">
    <location>
        <begin position="32"/>
        <end position="51"/>
    </location>
</feature>
<dbReference type="GO" id="GO:0034040">
    <property type="term" value="F:ATPase-coupled lipid transmembrane transporter activity"/>
    <property type="evidence" value="ECO:0007669"/>
    <property type="project" value="TreeGrafter"/>
</dbReference>
<keyword evidence="4 9" id="KW-0812">Transmembrane</keyword>
<dbReference type="PROSITE" id="PS50893">
    <property type="entry name" value="ABC_TRANSPORTER_2"/>
    <property type="match status" value="1"/>
</dbReference>
<evidence type="ECO:0000259" key="10">
    <source>
        <dbReference type="PROSITE" id="PS50893"/>
    </source>
</evidence>
<comment type="subcellular location">
    <subcellularLocation>
        <location evidence="1">Cell membrane</location>
        <topology evidence="1">Multi-pass membrane protein</topology>
    </subcellularLocation>
</comment>
<reference evidence="13" key="3">
    <citation type="journal article" date="2014" name="J. Gen. Physiol.">
        <title>Structural diversity of ABC transporters.</title>
        <authorList>
            <person name="ter Beek J."/>
            <person name="Guskov A."/>
            <person name="Slotboom D.J."/>
        </authorList>
    </citation>
    <scope>NUCLEOTIDE SEQUENCE</scope>
</reference>
<reference evidence="13" key="4">
    <citation type="journal article" date="2015" name="Biochem. Soc. Trans.">
        <title>The substrate-binding protein in bacterial ABC transporters: dissecting roles in the evolution of substrate specificity.</title>
        <authorList>
            <person name="Maqbool A."/>
            <person name="Horler R.S."/>
            <person name="Muller A."/>
            <person name="Wilkinson A.J."/>
            <person name="Wilson K.S."/>
            <person name="Thomas G.H."/>
        </authorList>
    </citation>
    <scope>NUCLEOTIDE SEQUENCE</scope>
</reference>
<dbReference type="SUPFAM" id="SSF52540">
    <property type="entry name" value="P-loop containing nucleoside triphosphate hydrolases"/>
    <property type="match status" value="1"/>
</dbReference>
<keyword evidence="3" id="KW-1003">Cell membrane</keyword>
<dbReference type="GO" id="GO:0005524">
    <property type="term" value="F:ATP binding"/>
    <property type="evidence" value="ECO:0007669"/>
    <property type="project" value="UniProtKB-KW"/>
</dbReference>
<feature type="domain" description="ABC transporter" evidence="10">
    <location>
        <begin position="350"/>
        <end position="584"/>
    </location>
</feature>
<evidence type="ECO:0000259" key="11">
    <source>
        <dbReference type="PROSITE" id="PS50929"/>
    </source>
</evidence>
<evidence type="ECO:0000256" key="6">
    <source>
        <dbReference type="ARBA" id="ARBA00022840"/>
    </source>
</evidence>
<dbReference type="InterPro" id="IPR011527">
    <property type="entry name" value="ABC1_TM_dom"/>
</dbReference>
<dbReference type="OrthoDB" id="8554730at2"/>
<dbReference type="InterPro" id="IPR003593">
    <property type="entry name" value="AAA+_ATPase"/>
</dbReference>
<dbReference type="InterPro" id="IPR003439">
    <property type="entry name" value="ABC_transporter-like_ATP-bd"/>
</dbReference>
<dbReference type="Gene3D" id="3.40.50.300">
    <property type="entry name" value="P-loop containing nucleotide triphosphate hydrolases"/>
    <property type="match status" value="1"/>
</dbReference>
<dbReference type="Pfam" id="PF00664">
    <property type="entry name" value="ABC_membrane"/>
    <property type="match status" value="1"/>
</dbReference>
<keyword evidence="8 9" id="KW-0472">Membrane</keyword>
<protein>
    <submittedName>
        <fullName evidence="13">ABC transporter ATP-binding protein</fullName>
    </submittedName>
</protein>
<reference evidence="13" key="1">
    <citation type="journal article" date="1999" name="J. Mol. Biol.">
        <title>ABC-ATPases, adaptable energy generators fuelling transmembrane movement of a variety of molecules in organisms from bacteria to humans.</title>
        <authorList>
            <person name="Holland I.B."/>
            <person name="Blight M.A."/>
        </authorList>
    </citation>
    <scope>NUCLEOTIDE SEQUENCE</scope>
</reference>
<evidence type="ECO:0000313" key="12">
    <source>
        <dbReference type="Proteomes" id="UP000675920"/>
    </source>
</evidence>
<dbReference type="GO" id="GO:0005886">
    <property type="term" value="C:plasma membrane"/>
    <property type="evidence" value="ECO:0007669"/>
    <property type="project" value="UniProtKB-SubCell"/>
</dbReference>
<proteinExistence type="predicted"/>
<dbReference type="SUPFAM" id="SSF90123">
    <property type="entry name" value="ABC transporter transmembrane region"/>
    <property type="match status" value="1"/>
</dbReference>
<dbReference type="InterPro" id="IPR017871">
    <property type="entry name" value="ABC_transporter-like_CS"/>
</dbReference>
<dbReference type="Gene3D" id="1.20.1560.10">
    <property type="entry name" value="ABC transporter type 1, transmembrane domain"/>
    <property type="match status" value="1"/>
</dbReference>
<evidence type="ECO:0000256" key="7">
    <source>
        <dbReference type="ARBA" id="ARBA00022989"/>
    </source>
</evidence>